<accession>A0ABM0Z1R4</accession>
<dbReference type="GeneID" id="104785648"/>
<evidence type="ECO:0000256" key="2">
    <source>
        <dbReference type="ARBA" id="ARBA00022723"/>
    </source>
</evidence>
<dbReference type="PROSITE" id="PS51471">
    <property type="entry name" value="FE2OG_OXY"/>
    <property type="match status" value="1"/>
</dbReference>
<organism evidence="6 7">
    <name type="scientific">Camelina sativa</name>
    <name type="common">False flax</name>
    <name type="synonym">Myagrum sativum</name>
    <dbReference type="NCBI Taxonomy" id="90675"/>
    <lineage>
        <taxon>Eukaryota</taxon>
        <taxon>Viridiplantae</taxon>
        <taxon>Streptophyta</taxon>
        <taxon>Embryophyta</taxon>
        <taxon>Tracheophyta</taxon>
        <taxon>Spermatophyta</taxon>
        <taxon>Magnoliopsida</taxon>
        <taxon>eudicotyledons</taxon>
        <taxon>Gunneridae</taxon>
        <taxon>Pentapetalae</taxon>
        <taxon>rosids</taxon>
        <taxon>malvids</taxon>
        <taxon>Brassicales</taxon>
        <taxon>Brassicaceae</taxon>
        <taxon>Camelineae</taxon>
        <taxon>Camelina</taxon>
    </lineage>
</organism>
<evidence type="ECO:0000256" key="4">
    <source>
        <dbReference type="RuleBase" id="RU003682"/>
    </source>
</evidence>
<sequence>MDRIINCFTFHIYLFIYFKISIYIPTRPCFFHHQKLSIPLSLSPLSIPYLNSKTNHKMAAYWPEPIVSVQALSQTGVTTVPSRYVKPSHQRPVLNSAQSDAEMEIPVLDMGDVWGKPEGLMLVRKACEEWGFFQMVNHGVNHALMEKVRGAWREFFELPIDEKRKFANSPDTYEGYGSRLGVVKDAKLDWSDYFYLNYLPSSIRNPSKWPSHPRKIRELIKEYGEEMRKLCERLVETLSESLGLEPNRLMEALGGEDKVGASLRTNFYPKCPQPHLTLGLSSHSDPGGITILLPDEKVSGLQVRRGDGWVTVKSVPNALVVNMGDQIQILSNGIYKSVEHQVIVNPGMDRVSFAFFYNPRSDIPIGPVEELLAKSRPALYKPIRFDEYRLLIRQKGPSGKNQVDSLLSR</sequence>
<name>A0ABM0Z1R4_CAMSA</name>
<dbReference type="Pfam" id="PF03171">
    <property type="entry name" value="2OG-FeII_Oxy"/>
    <property type="match status" value="1"/>
</dbReference>
<gene>
    <name evidence="7" type="primary">LOC104785648</name>
</gene>
<dbReference type="InterPro" id="IPR005123">
    <property type="entry name" value="Oxoglu/Fe-dep_dioxygenase_dom"/>
</dbReference>
<dbReference type="InterPro" id="IPR044861">
    <property type="entry name" value="IPNS-like_FE2OG_OXY"/>
</dbReference>
<evidence type="ECO:0000313" key="7">
    <source>
        <dbReference type="RefSeq" id="XP_010509205.1"/>
    </source>
</evidence>
<dbReference type="RefSeq" id="XP_010509205.1">
    <property type="nucleotide sequence ID" value="XM_010510903.2"/>
</dbReference>
<dbReference type="Pfam" id="PF14226">
    <property type="entry name" value="DIOX_N"/>
    <property type="match status" value="1"/>
</dbReference>
<dbReference type="SUPFAM" id="SSF51197">
    <property type="entry name" value="Clavaminate synthase-like"/>
    <property type="match status" value="1"/>
</dbReference>
<feature type="domain" description="Fe2OG dioxygenase" evidence="5">
    <location>
        <begin position="259"/>
        <end position="359"/>
    </location>
</feature>
<comment type="similarity">
    <text evidence="1 4">Belongs to the iron/ascorbate-dependent oxidoreductase family.</text>
</comment>
<evidence type="ECO:0000259" key="5">
    <source>
        <dbReference type="PROSITE" id="PS51471"/>
    </source>
</evidence>
<keyword evidence="6" id="KW-1185">Reference proteome</keyword>
<keyword evidence="4" id="KW-0560">Oxidoreductase</keyword>
<dbReference type="Proteomes" id="UP000694864">
    <property type="component" value="Chromosome 5"/>
</dbReference>
<dbReference type="Gene3D" id="2.60.120.330">
    <property type="entry name" value="B-lactam Antibiotic, Isopenicillin N Synthase, Chain"/>
    <property type="match status" value="1"/>
</dbReference>
<protein>
    <submittedName>
        <fullName evidence="7">Protein SRG1-like</fullName>
    </submittedName>
</protein>
<dbReference type="PANTHER" id="PTHR47991">
    <property type="entry name" value="OXOGLUTARATE/IRON-DEPENDENT DIOXYGENASE"/>
    <property type="match status" value="1"/>
</dbReference>
<keyword evidence="3 4" id="KW-0408">Iron</keyword>
<reference evidence="6" key="1">
    <citation type="journal article" date="2014" name="Nat. Commun.">
        <title>The emerging biofuel crop Camelina sativa retains a highly undifferentiated hexaploid genome structure.</title>
        <authorList>
            <person name="Kagale S."/>
            <person name="Koh C."/>
            <person name="Nixon J."/>
            <person name="Bollina V."/>
            <person name="Clarke W.E."/>
            <person name="Tuteja R."/>
            <person name="Spillane C."/>
            <person name="Robinson S.J."/>
            <person name="Links M.G."/>
            <person name="Clarke C."/>
            <person name="Higgins E.E."/>
            <person name="Huebert T."/>
            <person name="Sharpe A.G."/>
            <person name="Parkin I.A."/>
        </authorList>
    </citation>
    <scope>NUCLEOTIDE SEQUENCE [LARGE SCALE GENOMIC DNA]</scope>
    <source>
        <strain evidence="6">cv. DH55</strain>
    </source>
</reference>
<keyword evidence="2 4" id="KW-0479">Metal-binding</keyword>
<dbReference type="InterPro" id="IPR027443">
    <property type="entry name" value="IPNS-like_sf"/>
</dbReference>
<evidence type="ECO:0000313" key="6">
    <source>
        <dbReference type="Proteomes" id="UP000694864"/>
    </source>
</evidence>
<evidence type="ECO:0000256" key="1">
    <source>
        <dbReference type="ARBA" id="ARBA00008056"/>
    </source>
</evidence>
<reference evidence="7" key="2">
    <citation type="submission" date="2025-08" db="UniProtKB">
        <authorList>
            <consortium name="RefSeq"/>
        </authorList>
    </citation>
    <scope>IDENTIFICATION</scope>
    <source>
        <tissue evidence="7">Leaf</tissue>
    </source>
</reference>
<dbReference type="InterPro" id="IPR050295">
    <property type="entry name" value="Plant_2OG-oxidoreductases"/>
</dbReference>
<proteinExistence type="inferred from homology"/>
<dbReference type="InterPro" id="IPR026992">
    <property type="entry name" value="DIOX_N"/>
</dbReference>
<evidence type="ECO:0000256" key="3">
    <source>
        <dbReference type="ARBA" id="ARBA00023004"/>
    </source>
</evidence>